<evidence type="ECO:0000256" key="6">
    <source>
        <dbReference type="ARBA" id="ARBA00023098"/>
    </source>
</evidence>
<dbReference type="InterPro" id="IPR025202">
    <property type="entry name" value="PLD-like_dom"/>
</dbReference>
<proteinExistence type="inferred from homology"/>
<dbReference type="SUPFAM" id="SSF56024">
    <property type="entry name" value="Phospholipase D/nuclease"/>
    <property type="match status" value="2"/>
</dbReference>
<dbReference type="GO" id="GO:0006793">
    <property type="term" value="P:phosphorus metabolic process"/>
    <property type="evidence" value="ECO:0007669"/>
    <property type="project" value="UniProtKB-ARBA"/>
</dbReference>
<dbReference type="EC" id="3.1.4.4" evidence="3"/>
<dbReference type="InterPro" id="IPR051406">
    <property type="entry name" value="PLD_domain"/>
</dbReference>
<evidence type="ECO:0000256" key="5">
    <source>
        <dbReference type="ARBA" id="ARBA00022963"/>
    </source>
</evidence>
<dbReference type="InterPro" id="IPR018247">
    <property type="entry name" value="EF_Hand_1_Ca_BS"/>
</dbReference>
<dbReference type="Proteomes" id="UP000017396">
    <property type="component" value="Chromosome"/>
</dbReference>
<keyword evidence="6" id="KW-0443">Lipid metabolism</keyword>
<dbReference type="PANTHER" id="PTHR43856">
    <property type="entry name" value="CARDIOLIPIN HYDROLASE"/>
    <property type="match status" value="1"/>
</dbReference>
<feature type="domain" description="PLD phosphodiesterase" evidence="8">
    <location>
        <begin position="377"/>
        <end position="404"/>
    </location>
</feature>
<dbReference type="eggNOG" id="COG1502">
    <property type="taxonomic scope" value="Bacteria"/>
</dbReference>
<dbReference type="Gene3D" id="3.30.870.10">
    <property type="entry name" value="Endonuclease Chain A"/>
    <property type="match status" value="2"/>
</dbReference>
<feature type="transmembrane region" description="Helical" evidence="7">
    <location>
        <begin position="7"/>
        <end position="24"/>
    </location>
</feature>
<evidence type="ECO:0000256" key="7">
    <source>
        <dbReference type="SAM" id="Phobius"/>
    </source>
</evidence>
<dbReference type="Pfam" id="PF13091">
    <property type="entry name" value="PLDc_2"/>
    <property type="match status" value="2"/>
</dbReference>
<keyword evidence="7" id="KW-1133">Transmembrane helix</keyword>
<comment type="catalytic activity">
    <reaction evidence="1">
        <text>a 1,2-diacyl-sn-glycero-3-phosphocholine + H2O = a 1,2-diacyl-sn-glycero-3-phosphate + choline + H(+)</text>
        <dbReference type="Rhea" id="RHEA:14445"/>
        <dbReference type="ChEBI" id="CHEBI:15354"/>
        <dbReference type="ChEBI" id="CHEBI:15377"/>
        <dbReference type="ChEBI" id="CHEBI:15378"/>
        <dbReference type="ChEBI" id="CHEBI:57643"/>
        <dbReference type="ChEBI" id="CHEBI:58608"/>
        <dbReference type="EC" id="3.1.4.4"/>
    </reaction>
</comment>
<keyword evidence="7" id="KW-0472">Membrane</keyword>
<dbReference type="GO" id="GO:0004630">
    <property type="term" value="F:phospholipase D activity"/>
    <property type="evidence" value="ECO:0007669"/>
    <property type="project" value="UniProtKB-EC"/>
</dbReference>
<dbReference type="RefSeq" id="WP_023171283.1">
    <property type="nucleotide sequence ID" value="NC_022600.1"/>
</dbReference>
<organism evidence="9 10">
    <name type="scientific">Gloeobacter kilaueensis (strain ATCC BAA-2537 / CCAP 1431/1 / ULC 316 / JS1)</name>
    <dbReference type="NCBI Taxonomy" id="1183438"/>
    <lineage>
        <taxon>Bacteria</taxon>
        <taxon>Bacillati</taxon>
        <taxon>Cyanobacteriota</taxon>
        <taxon>Cyanophyceae</taxon>
        <taxon>Gloeobacterales</taxon>
        <taxon>Gloeobacteraceae</taxon>
        <taxon>Gloeobacter</taxon>
    </lineage>
</organism>
<dbReference type="PROSITE" id="PS00018">
    <property type="entry name" value="EF_HAND_1"/>
    <property type="match status" value="1"/>
</dbReference>
<dbReference type="PROSITE" id="PS50035">
    <property type="entry name" value="PLD"/>
    <property type="match status" value="2"/>
</dbReference>
<accession>U5QBP4</accession>
<reference evidence="9 10" key="1">
    <citation type="journal article" date="2013" name="PLoS ONE">
        <title>Cultivation and Complete Genome Sequencing of Gloeobacter kilaueensis sp. nov., from a Lava Cave in Kilauea Caldera, Hawai'i.</title>
        <authorList>
            <person name="Saw J.H."/>
            <person name="Schatz M."/>
            <person name="Brown M.V."/>
            <person name="Kunkel D.D."/>
            <person name="Foster J.S."/>
            <person name="Shick H."/>
            <person name="Christensen S."/>
            <person name="Hou S."/>
            <person name="Wan X."/>
            <person name="Donachie S.P."/>
        </authorList>
    </citation>
    <scope>NUCLEOTIDE SEQUENCE [LARGE SCALE GENOMIC DNA]</scope>
    <source>
        <strain evidence="10">JS</strain>
    </source>
</reference>
<dbReference type="GO" id="GO:0016042">
    <property type="term" value="P:lipid catabolic process"/>
    <property type="evidence" value="ECO:0007669"/>
    <property type="project" value="UniProtKB-KW"/>
</dbReference>
<keyword evidence="4" id="KW-0378">Hydrolase</keyword>
<name>U5QBP4_GLOK1</name>
<dbReference type="HOGENOM" id="CLU_038899_0_0_3"/>
<evidence type="ECO:0000256" key="4">
    <source>
        <dbReference type="ARBA" id="ARBA00022801"/>
    </source>
</evidence>
<dbReference type="STRING" id="1183438.GKIL_0050"/>
<keyword evidence="10" id="KW-1185">Reference proteome</keyword>
<protein>
    <recommendedName>
        <fullName evidence="3">phospholipase D</fullName>
        <ecNumber evidence="3">3.1.4.4</ecNumber>
    </recommendedName>
</protein>
<evidence type="ECO:0000313" key="9">
    <source>
        <dbReference type="EMBL" id="AGY56297.1"/>
    </source>
</evidence>
<dbReference type="InterPro" id="IPR001736">
    <property type="entry name" value="PLipase_D/transphosphatidylase"/>
</dbReference>
<evidence type="ECO:0000256" key="2">
    <source>
        <dbReference type="ARBA" id="ARBA00008664"/>
    </source>
</evidence>
<evidence type="ECO:0000313" key="10">
    <source>
        <dbReference type="Proteomes" id="UP000017396"/>
    </source>
</evidence>
<evidence type="ECO:0000256" key="1">
    <source>
        <dbReference type="ARBA" id="ARBA00000798"/>
    </source>
</evidence>
<dbReference type="PATRIC" id="fig|1183438.3.peg.51"/>
<dbReference type="GO" id="GO:0016891">
    <property type="term" value="F:RNA endonuclease activity producing 5'-phosphomonoesters, hydrolytic mechanism"/>
    <property type="evidence" value="ECO:0007669"/>
    <property type="project" value="TreeGrafter"/>
</dbReference>
<evidence type="ECO:0000256" key="3">
    <source>
        <dbReference type="ARBA" id="ARBA00012027"/>
    </source>
</evidence>
<dbReference type="SMART" id="SM00155">
    <property type="entry name" value="PLDc"/>
    <property type="match status" value="2"/>
</dbReference>
<feature type="domain" description="PLD phosphodiesterase" evidence="8">
    <location>
        <begin position="190"/>
        <end position="217"/>
    </location>
</feature>
<comment type="similarity">
    <text evidence="2">Belongs to the phospholipase D family.</text>
</comment>
<dbReference type="EMBL" id="CP003587">
    <property type="protein sequence ID" value="AGY56297.1"/>
    <property type="molecule type" value="Genomic_DNA"/>
</dbReference>
<dbReference type="CDD" id="cd09116">
    <property type="entry name" value="PLDc_Nuc_like"/>
    <property type="match status" value="1"/>
</dbReference>
<keyword evidence="5" id="KW-0442">Lipid degradation</keyword>
<sequence length="449" mass="48923">MPLAPKAFYWCFAIAVLAALWWRWQPVVPLVPPGLEAPLEAALPQHPLIRVYFNQAHSHRYTDYRGLERYGDDLEAQIVAQLRQARSSVDLAIHELDLPGIALALADCAARGVTVRVIFEHTYNRDFAAVAFSTQLKATDRAAYSRWYHSVDQNGDKRIDYGELQRRDPLTILNNAGIARIDDTAGGTRGSGIMHHKFVVIDGERVVTGSTNFTASDTHGDADDPATLGNVNHLLVIASPAVAALFAEEFALMWGDGPGGAADSRFGRAKPVRPLRTVEVGAGAVGVQFGPDDSTTGINAQIVRAIDRARRTVDFALFVFSSPEIAQALHRAIARGVRVRGTLDPGFADRSYSLGQSFWRAGRCSEANAVGVALIPRGDKLHHKFAVIDGQIVLTGSHNWSAAADARNDESFLIVDSALVAAHFEREFRRLYARTLSRAPAGCRSGVVR</sequence>
<gene>
    <name evidence="9" type="primary">cls</name>
    <name evidence="9" type="ORF">GKIL_0050</name>
</gene>
<keyword evidence="7" id="KW-0812">Transmembrane</keyword>
<dbReference type="PANTHER" id="PTHR43856:SF1">
    <property type="entry name" value="MITOCHONDRIAL CARDIOLIPIN HYDROLASE"/>
    <property type="match status" value="1"/>
</dbReference>
<evidence type="ECO:0000259" key="8">
    <source>
        <dbReference type="PROSITE" id="PS50035"/>
    </source>
</evidence>
<dbReference type="AlphaFoldDB" id="U5QBP4"/>
<dbReference type="KEGG" id="glj:GKIL_0050"/>